<dbReference type="Proteomes" id="UP001265700">
    <property type="component" value="Unassembled WGS sequence"/>
</dbReference>
<feature type="chain" id="PRO_5045174359" description="PsiF repeat-containing protein" evidence="1">
    <location>
        <begin position="22"/>
        <end position="85"/>
    </location>
</feature>
<evidence type="ECO:0000313" key="2">
    <source>
        <dbReference type="EMBL" id="MDR7151760.1"/>
    </source>
</evidence>
<proteinExistence type="predicted"/>
<keyword evidence="1" id="KW-0732">Signal</keyword>
<accession>A0ABU1WR40</accession>
<name>A0ABU1WR40_9BURK</name>
<evidence type="ECO:0000256" key="1">
    <source>
        <dbReference type="SAM" id="SignalP"/>
    </source>
</evidence>
<feature type="signal peptide" evidence="1">
    <location>
        <begin position="1"/>
        <end position="21"/>
    </location>
</feature>
<gene>
    <name evidence="2" type="ORF">J2W49_003736</name>
</gene>
<dbReference type="RefSeq" id="WP_310319737.1">
    <property type="nucleotide sequence ID" value="NZ_JAVDWU010000008.1"/>
</dbReference>
<sequence>MRKFFLIACSLGLFWAGPAWAEGPTCLATADSKKLAGAARTSFLSKCERDATTMCDTTATERKLHGAARTSFTRKCVKDAVGEAG</sequence>
<comment type="caution">
    <text evidence="2">The sequence shown here is derived from an EMBL/GenBank/DDBJ whole genome shotgun (WGS) entry which is preliminary data.</text>
</comment>
<reference evidence="2 3" key="1">
    <citation type="submission" date="2023-07" db="EMBL/GenBank/DDBJ databases">
        <title>Sorghum-associated microbial communities from plants grown in Nebraska, USA.</title>
        <authorList>
            <person name="Schachtman D."/>
        </authorList>
    </citation>
    <scope>NUCLEOTIDE SEQUENCE [LARGE SCALE GENOMIC DNA]</scope>
    <source>
        <strain evidence="2 3">4249</strain>
    </source>
</reference>
<dbReference type="EMBL" id="JAVDWU010000008">
    <property type="protein sequence ID" value="MDR7151760.1"/>
    <property type="molecule type" value="Genomic_DNA"/>
</dbReference>
<evidence type="ECO:0000313" key="3">
    <source>
        <dbReference type="Proteomes" id="UP001265700"/>
    </source>
</evidence>
<keyword evidence="3" id="KW-1185">Reference proteome</keyword>
<evidence type="ECO:0008006" key="4">
    <source>
        <dbReference type="Google" id="ProtNLM"/>
    </source>
</evidence>
<protein>
    <recommendedName>
        <fullName evidence="4">PsiF repeat-containing protein</fullName>
    </recommendedName>
</protein>
<organism evidence="2 3">
    <name type="scientific">Hydrogenophaga palleronii</name>
    <dbReference type="NCBI Taxonomy" id="65655"/>
    <lineage>
        <taxon>Bacteria</taxon>
        <taxon>Pseudomonadati</taxon>
        <taxon>Pseudomonadota</taxon>
        <taxon>Betaproteobacteria</taxon>
        <taxon>Burkholderiales</taxon>
        <taxon>Comamonadaceae</taxon>
        <taxon>Hydrogenophaga</taxon>
    </lineage>
</organism>